<gene>
    <name evidence="2" type="ORF">K4G66_20440</name>
</gene>
<keyword evidence="2" id="KW-0413">Isomerase</keyword>
<feature type="domain" description="Xylose isomerase-like TIM barrel" evidence="1">
    <location>
        <begin position="65"/>
        <end position="310"/>
    </location>
</feature>
<evidence type="ECO:0000259" key="1">
    <source>
        <dbReference type="Pfam" id="PF01261"/>
    </source>
</evidence>
<dbReference type="InterPro" id="IPR036237">
    <property type="entry name" value="Xyl_isomerase-like_sf"/>
</dbReference>
<dbReference type="PANTHER" id="PTHR12110">
    <property type="entry name" value="HYDROXYPYRUVATE ISOMERASE"/>
    <property type="match status" value="1"/>
</dbReference>
<dbReference type="AlphaFoldDB" id="A0AA49GHH4"/>
<organism evidence="2">
    <name type="scientific">Roseihalotalea indica</name>
    <dbReference type="NCBI Taxonomy" id="2867963"/>
    <lineage>
        <taxon>Bacteria</taxon>
        <taxon>Pseudomonadati</taxon>
        <taxon>Bacteroidota</taxon>
        <taxon>Cytophagia</taxon>
        <taxon>Cytophagales</taxon>
        <taxon>Catalimonadaceae</taxon>
        <taxon>Roseihalotalea</taxon>
    </lineage>
</organism>
<dbReference type="PANTHER" id="PTHR12110:SF41">
    <property type="entry name" value="INOSOSE DEHYDRATASE"/>
    <property type="match status" value="1"/>
</dbReference>
<dbReference type="InterPro" id="IPR019546">
    <property type="entry name" value="TAT_signal_bac_arc"/>
</dbReference>
<dbReference type="GO" id="GO:0016853">
    <property type="term" value="F:isomerase activity"/>
    <property type="evidence" value="ECO:0007669"/>
    <property type="project" value="UniProtKB-KW"/>
</dbReference>
<evidence type="ECO:0000313" key="2">
    <source>
        <dbReference type="EMBL" id="WKN34747.1"/>
    </source>
</evidence>
<dbReference type="Gene3D" id="3.20.20.150">
    <property type="entry name" value="Divalent-metal-dependent TIM barrel enzymes"/>
    <property type="match status" value="1"/>
</dbReference>
<sequence>MEQPNYTRRDFLGSLAVAGGALSSGFVTSPSQARTPRALSAEDDAMTIHVFSKHLQFLDYKDMAEAAAEVGFDGVDLAVRPKGHVLPENVETDLPKAVSAIKGAGLQAKLMTTAVIDAQDATNKKVLKAASEQGIRYYRTNWLHYQKDADVAQVIPKFQQQLAALARLNEQYNLMGGYQNHSGPHYMGAPIWDIAYILREINHPNLGCQYDIRHATVEGGYSWPLGLQFIHPHINTLVIKDFRWEKIDGEWKVFNTPLGEGMVDFSAYFQKVKELGISAPISVHFEYEMPEENDSLSESEKVKQTIAVMKKDVTTLKGYMSDAGLI</sequence>
<dbReference type="NCBIfam" id="TIGR01409">
    <property type="entry name" value="TAT_signal_seq"/>
    <property type="match status" value="1"/>
</dbReference>
<protein>
    <submittedName>
        <fullName evidence="2">Sugar phosphate isomerase/epimerase</fullName>
    </submittedName>
</protein>
<proteinExistence type="predicted"/>
<name>A0AA49GHH4_9BACT</name>
<dbReference type="EMBL" id="CP120682">
    <property type="protein sequence ID" value="WKN34747.1"/>
    <property type="molecule type" value="Genomic_DNA"/>
</dbReference>
<dbReference type="InterPro" id="IPR050312">
    <property type="entry name" value="IolE/XylAMocC-like"/>
</dbReference>
<accession>A0AA49GHH4</accession>
<dbReference type="Pfam" id="PF01261">
    <property type="entry name" value="AP_endonuc_2"/>
    <property type="match status" value="1"/>
</dbReference>
<dbReference type="InterPro" id="IPR013022">
    <property type="entry name" value="Xyl_isomerase-like_TIM-brl"/>
</dbReference>
<dbReference type="InterPro" id="IPR006311">
    <property type="entry name" value="TAT_signal"/>
</dbReference>
<dbReference type="SUPFAM" id="SSF51658">
    <property type="entry name" value="Xylose isomerase-like"/>
    <property type="match status" value="1"/>
</dbReference>
<reference evidence="2" key="1">
    <citation type="journal article" date="2023" name="Comput. Struct. Biotechnol. J.">
        <title>Discovery of a novel marine Bacteroidetes with a rich repertoire of carbohydrate-active enzymes.</title>
        <authorList>
            <person name="Chen B."/>
            <person name="Liu G."/>
            <person name="Chen Q."/>
            <person name="Wang H."/>
            <person name="Liu L."/>
            <person name="Tang K."/>
        </authorList>
    </citation>
    <scope>NUCLEOTIDE SEQUENCE</scope>
    <source>
        <strain evidence="2">TK19036</strain>
    </source>
</reference>
<reference evidence="2" key="2">
    <citation type="journal article" date="2024" name="Antonie Van Leeuwenhoek">
        <title>Roseihalotalea indica gen. nov., sp. nov., a halophilic Bacteroidetes from mesopelagic Southwest Indian Ocean with higher carbohydrate metabolic potential.</title>
        <authorList>
            <person name="Chen B."/>
            <person name="Zhang M."/>
            <person name="Lin D."/>
            <person name="Ye J."/>
            <person name="Tang K."/>
        </authorList>
    </citation>
    <scope>NUCLEOTIDE SEQUENCE</scope>
    <source>
        <strain evidence="2">TK19036</strain>
    </source>
</reference>
<dbReference type="PROSITE" id="PS51318">
    <property type="entry name" value="TAT"/>
    <property type="match status" value="1"/>
</dbReference>